<dbReference type="AlphaFoldDB" id="A0A0B6AXJ0"/>
<dbReference type="InterPro" id="IPR011051">
    <property type="entry name" value="RmlC_Cupin_sf"/>
</dbReference>
<dbReference type="Gene3D" id="2.60.120.10">
    <property type="entry name" value="Jelly Rolls"/>
    <property type="match status" value="1"/>
</dbReference>
<reference evidence="5 6" key="1">
    <citation type="journal article" date="2015" name="Genome Announc.">
        <title>Complete genome sequences for 35 biothreat assay-relevant bacillus species.</title>
        <authorList>
            <person name="Johnson S.L."/>
            <person name="Daligault H.E."/>
            <person name="Davenport K.W."/>
            <person name="Jaissle J."/>
            <person name="Frey K.G."/>
            <person name="Ladner J.T."/>
            <person name="Broomall S.M."/>
            <person name="Bishop-Lilly K.A."/>
            <person name="Bruce D.C."/>
            <person name="Gibbons H.S."/>
            <person name="Coyne S.R."/>
            <person name="Lo C.C."/>
            <person name="Meincke L."/>
            <person name="Munk A.C."/>
            <person name="Koroleva G.I."/>
            <person name="Rosenzweig C.N."/>
            <person name="Palacios G.F."/>
            <person name="Redden C.L."/>
            <person name="Minogue T.D."/>
            <person name="Chain P.S."/>
        </authorList>
    </citation>
    <scope>NUCLEOTIDE SEQUENCE [LARGE SCALE GENOMIC DNA]</scope>
    <source>
        <strain evidence="5">ATCC 14581</strain>
        <strain evidence="6">ATCC 14581 / DSM 32 / JCM 2506 / NBRC 15308 / NCIMB 9376 / NCTC 10342 / NRRL B-14308 / VKM B-512</strain>
        <plasmid evidence="5 6">pBMV_2</plasmid>
    </source>
</reference>
<evidence type="ECO:0000256" key="1">
    <source>
        <dbReference type="ARBA" id="ARBA00008416"/>
    </source>
</evidence>
<dbReference type="KEGG" id="bmeg:BG04_5616"/>
<evidence type="ECO:0000313" key="4">
    <source>
        <dbReference type="EMBL" id="AJI25698.1"/>
    </source>
</evidence>
<evidence type="ECO:0000313" key="6">
    <source>
        <dbReference type="Proteomes" id="UP000031829"/>
    </source>
</evidence>
<dbReference type="GeneID" id="93645894"/>
<evidence type="ECO:0000256" key="2">
    <source>
        <dbReference type="RuleBase" id="RU003457"/>
    </source>
</evidence>
<dbReference type="HOGENOM" id="CLU_1077066_0_0_9"/>
<dbReference type="InterPro" id="IPR012093">
    <property type="entry name" value="Pirin"/>
</dbReference>
<dbReference type="Pfam" id="PF02678">
    <property type="entry name" value="Pirin"/>
    <property type="match status" value="1"/>
</dbReference>
<dbReference type="InterPro" id="IPR003829">
    <property type="entry name" value="Pirin_N_dom"/>
</dbReference>
<proteinExistence type="inferred from homology"/>
<evidence type="ECO:0000313" key="5">
    <source>
        <dbReference type="EMBL" id="AJI25802.1"/>
    </source>
</evidence>
<dbReference type="Proteomes" id="UP000031829">
    <property type="component" value="Plasmid pBMV_2"/>
</dbReference>
<comment type="similarity">
    <text evidence="1 2">Belongs to the pirin family.</text>
</comment>
<dbReference type="EMBL" id="CP009921">
    <property type="protein sequence ID" value="AJI25802.1"/>
    <property type="molecule type" value="Genomic_DNA"/>
</dbReference>
<dbReference type="RefSeq" id="WP_034655818.1">
    <property type="nucleotide sequence ID" value="NZ_BCVB01000023.1"/>
</dbReference>
<dbReference type="PANTHER" id="PTHR13903:SF8">
    <property type="entry name" value="PIRIN"/>
    <property type="match status" value="1"/>
</dbReference>
<name>A0A0B6AXJ0_PRIM2</name>
<dbReference type="InterPro" id="IPR014710">
    <property type="entry name" value="RmlC-like_jellyroll"/>
</dbReference>
<gene>
    <name evidence="4" type="ORF">BG04_5616</name>
    <name evidence="5" type="ORF">BG04_5781</name>
</gene>
<organism evidence="5 6">
    <name type="scientific">Priestia megaterium (strain ATCC 14581 / DSM 32 / CCUG 1817 / JCM 2506 / NBRC 15308 / NCIMB 9376 / NCTC 10342 / NRRL B-14308 / VKM B-512 / Ford 19)</name>
    <name type="common">Bacillus megaterium</name>
    <dbReference type="NCBI Taxonomy" id="1348623"/>
    <lineage>
        <taxon>Bacteria</taxon>
        <taxon>Bacillati</taxon>
        <taxon>Bacillota</taxon>
        <taxon>Bacilli</taxon>
        <taxon>Bacillales</taxon>
        <taxon>Bacillaceae</taxon>
        <taxon>Priestia</taxon>
    </lineage>
</organism>
<evidence type="ECO:0000259" key="3">
    <source>
        <dbReference type="Pfam" id="PF02678"/>
    </source>
</evidence>
<geneLocation type="plasmid" evidence="5 6">
    <name>pBMV_2</name>
</geneLocation>
<dbReference type="PANTHER" id="PTHR13903">
    <property type="entry name" value="PIRIN-RELATED"/>
    <property type="match status" value="1"/>
</dbReference>
<dbReference type="KEGG" id="bmeg:BG04_5781"/>
<accession>A0A0B6AXJ0</accession>
<dbReference type="EMBL" id="CP009921">
    <property type="protein sequence ID" value="AJI25698.1"/>
    <property type="molecule type" value="Genomic_DNA"/>
</dbReference>
<feature type="domain" description="Pirin N-terminal" evidence="3">
    <location>
        <begin position="54"/>
        <end position="118"/>
    </location>
</feature>
<dbReference type="SUPFAM" id="SSF51182">
    <property type="entry name" value="RmlC-like cupins"/>
    <property type="match status" value="1"/>
</dbReference>
<keyword evidence="5" id="KW-0614">Plasmid</keyword>
<protein>
    <submittedName>
        <fullName evidence="5">Pirin family protein</fullName>
    </submittedName>
</protein>
<sequence length="253" mass="27932">MEVKIIHTSEQAKGEFDGGKIIEQKPIGFSGEGSVISRLGPLFYWAWGQAKGAGGIGEHPHQGFEILTYILSGKGFHKDSLGNQSEVDAGGVQLMQTGSGMWHAEGSDGPAEMFQIWLEPYLNDAIKRTPNYSKYKNEEFPVIQGEGVTIKTILGTDSPINLITDAFMYDIEISNSSSYQLTLTPNRTIAGLAIRGDGGKIVQQELSFDKKDFIIIQSEKTETITIKPKGDSLRIVFIEIPTQVEYPLYPKDR</sequence>